<feature type="region of interest" description="Disordered" evidence="2">
    <location>
        <begin position="1"/>
        <end position="34"/>
    </location>
</feature>
<name>A0A0A6VQL7_KOCRO</name>
<gene>
    <name evidence="3" type="ORF">GY22_14570</name>
</gene>
<feature type="coiled-coil region" evidence="1">
    <location>
        <begin position="41"/>
        <end position="68"/>
    </location>
</feature>
<dbReference type="Proteomes" id="UP000030466">
    <property type="component" value="Unassembled WGS sequence"/>
</dbReference>
<proteinExistence type="predicted"/>
<protein>
    <submittedName>
        <fullName evidence="3">Uncharacterized protein</fullName>
    </submittedName>
</protein>
<keyword evidence="4" id="KW-1185">Reference proteome</keyword>
<dbReference type="RefSeq" id="WP_035929227.1">
    <property type="nucleotide sequence ID" value="NZ_JSUH01000014.1"/>
</dbReference>
<feature type="compositionally biased region" description="Low complexity" evidence="2">
    <location>
        <begin position="311"/>
        <end position="320"/>
    </location>
</feature>
<sequence>MNNHGDSSAGAEASRDKTTTTTPHAGTSSDQYVDKCVVPNGTTIQEELEDLRRARERARRDRESAEGVYVNTEGRLAVLDGVERDYPTTKKTYDDAYPQLRRDQDNFTDYLDCEESNLKTRLGSAAAQVHRLVEDRDRKSRQLERAFVEATKEVQQTSAPFEALNEAIKKRTAELNAWKNLTATVTAQHAELKKFRDDINKARDGGKYALAYGLLVMAKSKREEHAGGPHLVEPSKVHQEFHVAGEKLVKAQRRLASAQRDLETSKAVLAAVTKDLEEHRKTSEARLRVELVEITPADDGASSAGAGGSPPGSAGSSQDDGGPGQDGGDPPPDDDAAAAETNMKGGNGHA</sequence>
<evidence type="ECO:0000256" key="1">
    <source>
        <dbReference type="SAM" id="Coils"/>
    </source>
</evidence>
<evidence type="ECO:0000256" key="2">
    <source>
        <dbReference type="SAM" id="MobiDB-lite"/>
    </source>
</evidence>
<evidence type="ECO:0000313" key="4">
    <source>
        <dbReference type="Proteomes" id="UP000030466"/>
    </source>
</evidence>
<organism evidence="3 4">
    <name type="scientific">Kocuria rosea subsp. polaris</name>
    <dbReference type="NCBI Taxonomy" id="136273"/>
    <lineage>
        <taxon>Bacteria</taxon>
        <taxon>Bacillati</taxon>
        <taxon>Actinomycetota</taxon>
        <taxon>Actinomycetes</taxon>
        <taxon>Micrococcales</taxon>
        <taxon>Micrococcaceae</taxon>
        <taxon>Kocuria</taxon>
    </lineage>
</organism>
<reference evidence="3 4" key="1">
    <citation type="journal article" date="2003" name="Int. J. Syst. Evol. Microbiol.">
        <title>Kocuria polaris sp. nov., an orange-pigmented psychrophilic bacterium isolated from an Antarctic cyanobacterial mat sample.</title>
        <authorList>
            <person name="Reddy G.S."/>
            <person name="Prakash J.S."/>
            <person name="Prabahar V."/>
            <person name="Matsumoto G.I."/>
            <person name="Stackebrandt E."/>
            <person name="Shivaji S."/>
        </authorList>
    </citation>
    <scope>NUCLEOTIDE SEQUENCE [LARGE SCALE GENOMIC DNA]</scope>
    <source>
        <strain evidence="3 4">CMS 76or</strain>
    </source>
</reference>
<feature type="region of interest" description="Disordered" evidence="2">
    <location>
        <begin position="294"/>
        <end position="350"/>
    </location>
</feature>
<accession>A0A0A6VQL7</accession>
<evidence type="ECO:0000313" key="3">
    <source>
        <dbReference type="EMBL" id="KHD96673.1"/>
    </source>
</evidence>
<dbReference type="EMBL" id="JSUH01000014">
    <property type="protein sequence ID" value="KHD96673.1"/>
    <property type="molecule type" value="Genomic_DNA"/>
</dbReference>
<comment type="caution">
    <text evidence="3">The sequence shown here is derived from an EMBL/GenBank/DDBJ whole genome shotgun (WGS) entry which is preliminary data.</text>
</comment>
<keyword evidence="1" id="KW-0175">Coiled coil</keyword>
<dbReference type="OrthoDB" id="9989722at2"/>
<dbReference type="AlphaFoldDB" id="A0A0A6VQL7"/>